<organism evidence="1 2">
    <name type="scientific">Nezara viridula</name>
    <name type="common">Southern green stink bug</name>
    <name type="synonym">Cimex viridulus</name>
    <dbReference type="NCBI Taxonomy" id="85310"/>
    <lineage>
        <taxon>Eukaryota</taxon>
        <taxon>Metazoa</taxon>
        <taxon>Ecdysozoa</taxon>
        <taxon>Arthropoda</taxon>
        <taxon>Hexapoda</taxon>
        <taxon>Insecta</taxon>
        <taxon>Pterygota</taxon>
        <taxon>Neoptera</taxon>
        <taxon>Paraneoptera</taxon>
        <taxon>Hemiptera</taxon>
        <taxon>Heteroptera</taxon>
        <taxon>Panheteroptera</taxon>
        <taxon>Pentatomomorpha</taxon>
        <taxon>Pentatomoidea</taxon>
        <taxon>Pentatomidae</taxon>
        <taxon>Pentatominae</taxon>
        <taxon>Nezara</taxon>
    </lineage>
</organism>
<accession>A0A9P0MN73</accession>
<name>A0A9P0MN73_NEZVI</name>
<proteinExistence type="predicted"/>
<gene>
    <name evidence="1" type="ORF">NEZAVI_LOCUS8515</name>
</gene>
<dbReference type="Proteomes" id="UP001152798">
    <property type="component" value="Chromosome 4"/>
</dbReference>
<evidence type="ECO:0000313" key="1">
    <source>
        <dbReference type="EMBL" id="CAH1398964.1"/>
    </source>
</evidence>
<dbReference type="AlphaFoldDB" id="A0A9P0MN73"/>
<evidence type="ECO:0000313" key="2">
    <source>
        <dbReference type="Proteomes" id="UP001152798"/>
    </source>
</evidence>
<reference evidence="1" key="1">
    <citation type="submission" date="2022-01" db="EMBL/GenBank/DDBJ databases">
        <authorList>
            <person name="King R."/>
        </authorList>
    </citation>
    <scope>NUCLEOTIDE SEQUENCE</scope>
</reference>
<protein>
    <submittedName>
        <fullName evidence="1">Uncharacterized protein</fullName>
    </submittedName>
</protein>
<keyword evidence="2" id="KW-1185">Reference proteome</keyword>
<sequence length="78" mass="9125">MYSAPDLHPTTKQPPVFLGHSITGLLRRLVLRRSRPKEPIFYFQANKEWDQAKVAYRTNDIPRRGLEEVEPEDLKYSG</sequence>
<dbReference type="EMBL" id="OV725080">
    <property type="protein sequence ID" value="CAH1398964.1"/>
    <property type="molecule type" value="Genomic_DNA"/>
</dbReference>